<sequence length="392" mass="45782">MKKLILLFSATLLISCNSVKKTQQALNSGNYIEAINRSVDKLQKNKYNGKSAAYALLLKQSFEKYRSSTLERIDFLERETLKDNSKPVYAAYVSLQNVQNRIKPLLPLKNERDENIDFKFYDFTDNILVGKKNYVNYLYTKANDLLRSEDKIDSRLAYNSFVELEKLAPTFKNVSQLKREAYLNGIDFILVSLYNDTQQIIPAQVEDRLLNFSTLDLDDLWTEYHVNKREDVSYDYSIEINFTSIQFSPERLIERQIPLEREIVDGWRYKKDRNGNYIIDDRGNKIKEDVTVIANGTLFETLQSKEVKVVANVNYFDLLQDQKINTYPLESVFVFENRFANFDGDSRILNNDEAYLIRRGPVEYPTNEQMLTDASEDIKSKLKVILKQQLSN</sequence>
<keyword evidence="2" id="KW-1185">Reference proteome</keyword>
<proteinExistence type="predicted"/>
<protein>
    <recommendedName>
        <fullName evidence="3">Lipoprotein</fullName>
    </recommendedName>
</protein>
<evidence type="ECO:0008006" key="3">
    <source>
        <dbReference type="Google" id="ProtNLM"/>
    </source>
</evidence>
<dbReference type="EMBL" id="BAAAGG010000005">
    <property type="protein sequence ID" value="GAA0759203.1"/>
    <property type="molecule type" value="Genomic_DNA"/>
</dbReference>
<evidence type="ECO:0000313" key="2">
    <source>
        <dbReference type="Proteomes" id="UP001500185"/>
    </source>
</evidence>
<comment type="caution">
    <text evidence="1">The sequence shown here is derived from an EMBL/GenBank/DDBJ whole genome shotgun (WGS) entry which is preliminary data.</text>
</comment>
<gene>
    <name evidence="1" type="ORF">GCM10009433_17170</name>
</gene>
<dbReference type="RefSeq" id="WP_224454235.1">
    <property type="nucleotide sequence ID" value="NZ_BAAAGG010000005.1"/>
</dbReference>
<organism evidence="1 2">
    <name type="scientific">Psychroflexus lacisalsi</name>
    <dbReference type="NCBI Taxonomy" id="503928"/>
    <lineage>
        <taxon>Bacteria</taxon>
        <taxon>Pseudomonadati</taxon>
        <taxon>Bacteroidota</taxon>
        <taxon>Flavobacteriia</taxon>
        <taxon>Flavobacteriales</taxon>
        <taxon>Flavobacteriaceae</taxon>
        <taxon>Psychroflexus</taxon>
    </lineage>
</organism>
<evidence type="ECO:0000313" key="1">
    <source>
        <dbReference type="EMBL" id="GAA0759203.1"/>
    </source>
</evidence>
<dbReference type="Proteomes" id="UP001500185">
    <property type="component" value="Unassembled WGS sequence"/>
</dbReference>
<accession>A0ABP3VLI1</accession>
<name>A0ABP3VLI1_9FLAO</name>
<reference evidence="2" key="1">
    <citation type="journal article" date="2019" name="Int. J. Syst. Evol. Microbiol.">
        <title>The Global Catalogue of Microorganisms (GCM) 10K type strain sequencing project: providing services to taxonomists for standard genome sequencing and annotation.</title>
        <authorList>
            <consortium name="The Broad Institute Genomics Platform"/>
            <consortium name="The Broad Institute Genome Sequencing Center for Infectious Disease"/>
            <person name="Wu L."/>
            <person name="Ma J."/>
        </authorList>
    </citation>
    <scope>NUCLEOTIDE SEQUENCE [LARGE SCALE GENOMIC DNA]</scope>
    <source>
        <strain evidence="2">JCM 16231</strain>
    </source>
</reference>
<dbReference type="PROSITE" id="PS51257">
    <property type="entry name" value="PROKAR_LIPOPROTEIN"/>
    <property type="match status" value="1"/>
</dbReference>